<protein>
    <recommendedName>
        <fullName evidence="11">Fucosyltransferase</fullName>
        <ecNumber evidence="11">2.4.1.-</ecNumber>
    </recommendedName>
</protein>
<evidence type="ECO:0000256" key="11">
    <source>
        <dbReference type="RuleBase" id="RU003832"/>
    </source>
</evidence>
<reference evidence="14" key="1">
    <citation type="submission" date="2015-06" db="EMBL/GenBank/DDBJ databases">
        <authorList>
            <person name="Hoefler B.C."/>
            <person name="Straight P.D."/>
        </authorList>
    </citation>
    <scope>NUCLEOTIDE SEQUENCE</scope>
</reference>
<evidence type="ECO:0000256" key="3">
    <source>
        <dbReference type="ARBA" id="ARBA00008919"/>
    </source>
</evidence>
<organism evidence="14">
    <name type="scientific">Bactrocera latifrons</name>
    <name type="common">Malaysian fruit fly</name>
    <name type="synonym">Chaetodacus latifrons</name>
    <dbReference type="NCBI Taxonomy" id="174628"/>
    <lineage>
        <taxon>Eukaryota</taxon>
        <taxon>Metazoa</taxon>
        <taxon>Ecdysozoa</taxon>
        <taxon>Arthropoda</taxon>
        <taxon>Hexapoda</taxon>
        <taxon>Insecta</taxon>
        <taxon>Pterygota</taxon>
        <taxon>Neoptera</taxon>
        <taxon>Endopterygota</taxon>
        <taxon>Diptera</taxon>
        <taxon>Brachycera</taxon>
        <taxon>Muscomorpha</taxon>
        <taxon>Tephritoidea</taxon>
        <taxon>Tephritidae</taxon>
        <taxon>Bactrocera</taxon>
        <taxon>Bactrocera</taxon>
    </lineage>
</organism>
<dbReference type="OrthoDB" id="9993460at2759"/>
<feature type="domain" description="Fucosyltransferase N-terminal" evidence="13">
    <location>
        <begin position="92"/>
        <end position="188"/>
    </location>
</feature>
<dbReference type="PANTHER" id="PTHR11929:SF194">
    <property type="entry name" value="ALPHA-(1,3)-FUCOSYLTRANSFERASE 10"/>
    <property type="match status" value="1"/>
</dbReference>
<keyword evidence="6 11" id="KW-0812">Transmembrane</keyword>
<dbReference type="EMBL" id="GDHF01003696">
    <property type="protein sequence ID" value="JAI48618.1"/>
    <property type="molecule type" value="Transcribed_RNA"/>
</dbReference>
<evidence type="ECO:0000256" key="2">
    <source>
        <dbReference type="ARBA" id="ARBA00004922"/>
    </source>
</evidence>
<evidence type="ECO:0000259" key="13">
    <source>
        <dbReference type="Pfam" id="PF17039"/>
    </source>
</evidence>
<dbReference type="InterPro" id="IPR038577">
    <property type="entry name" value="GT10-like_C_sf"/>
</dbReference>
<sequence>KQFRCKCCEKAIKSQHIFFINIHTYEIFTNSISKKKTMKCSKLKYQLWNCKCRSCGKRFILYCCVLVAGALLLLYIWYQLPKRDKIDISEPRLLLWWTDYNEKVYYRNIYCGYFVCTITNDRQRLAEAKVIFFYGSYINAHDMPLPRHAYQLWALLQDETPQNAPYLFYQEFLRHFNYTSTFSRYSDYPLTLRSLHNPKELILRTYFRALRFRSSIPVLFMQDNCATLSGRENYVRELMTHVPVHSCGECLRNADSPSFRRENDVLRFISGFKFVIAFEDAICDDYITAAYWQALIVGAIPIYFGSLTIRDWEPHNHSAIYASDFESPAALAELIYELVDNETAFLDYLQHKFNTEEPITNKRLLKALLWHFNLSKKAEHFEKFEKEMCTEINSRRDKPISKIANQTHFSCPLPQRLPATRKNYTKHAQQWKVNFTVSQRIVRLLDILFRRNAPNAPTQFTEKVKQLVGWDNL</sequence>
<keyword evidence="11" id="KW-0333">Golgi apparatus</keyword>
<evidence type="ECO:0000313" key="14">
    <source>
        <dbReference type="EMBL" id="JAI48618.1"/>
    </source>
</evidence>
<dbReference type="InterPro" id="IPR001503">
    <property type="entry name" value="Glyco_trans_10"/>
</dbReference>
<dbReference type="UniPathway" id="UPA00378"/>
<dbReference type="InterPro" id="IPR055270">
    <property type="entry name" value="Glyco_tran_10_C"/>
</dbReference>
<proteinExistence type="inferred from homology"/>
<dbReference type="FunFam" id="3.40.50.11660:FF:000002">
    <property type="entry name" value="Alpha-(1,3)-fucosyltransferase"/>
    <property type="match status" value="1"/>
</dbReference>
<dbReference type="Gene3D" id="3.40.50.11660">
    <property type="entry name" value="Glycosyl transferase family 10, C-terminal domain"/>
    <property type="match status" value="1"/>
</dbReference>
<keyword evidence="10" id="KW-0325">Glycoprotein</keyword>
<keyword evidence="9 11" id="KW-0472">Membrane</keyword>
<name>A0A0K8WBP4_BACLA</name>
<dbReference type="SUPFAM" id="SSF53756">
    <property type="entry name" value="UDP-Glycosyltransferase/glycogen phosphorylase"/>
    <property type="match status" value="1"/>
</dbReference>
<dbReference type="GO" id="GO:0032580">
    <property type="term" value="C:Golgi cisterna membrane"/>
    <property type="evidence" value="ECO:0007669"/>
    <property type="project" value="UniProtKB-SubCell"/>
</dbReference>
<evidence type="ECO:0000259" key="12">
    <source>
        <dbReference type="Pfam" id="PF00852"/>
    </source>
</evidence>
<evidence type="ECO:0000256" key="6">
    <source>
        <dbReference type="ARBA" id="ARBA00022692"/>
    </source>
</evidence>
<evidence type="ECO:0000256" key="7">
    <source>
        <dbReference type="ARBA" id="ARBA00022968"/>
    </source>
</evidence>
<evidence type="ECO:0000256" key="10">
    <source>
        <dbReference type="ARBA" id="ARBA00023180"/>
    </source>
</evidence>
<keyword evidence="5 11" id="KW-0808">Transferase</keyword>
<dbReference type="InterPro" id="IPR031481">
    <property type="entry name" value="Glyco_tran_10_N"/>
</dbReference>
<keyword evidence="7" id="KW-0735">Signal-anchor</keyword>
<gene>
    <name evidence="14" type="primary">FucTB_1</name>
    <name evidence="14" type="ORF">c0_g1_i1</name>
</gene>
<evidence type="ECO:0000256" key="8">
    <source>
        <dbReference type="ARBA" id="ARBA00022989"/>
    </source>
</evidence>
<dbReference type="Pfam" id="PF17039">
    <property type="entry name" value="Glyco_tran_10_N"/>
    <property type="match status" value="1"/>
</dbReference>
<dbReference type="AlphaFoldDB" id="A0A0K8WBP4"/>
<evidence type="ECO:0000256" key="5">
    <source>
        <dbReference type="ARBA" id="ARBA00022679"/>
    </source>
</evidence>
<accession>A0A0K8WBP4</accession>
<comment type="subcellular location">
    <subcellularLocation>
        <location evidence="1 11">Golgi apparatus</location>
        <location evidence="1 11">Golgi stack membrane</location>
        <topology evidence="1 11">Single-pass type II membrane protein</topology>
    </subcellularLocation>
</comment>
<feature type="non-terminal residue" evidence="14">
    <location>
        <position position="1"/>
    </location>
</feature>
<evidence type="ECO:0000256" key="9">
    <source>
        <dbReference type="ARBA" id="ARBA00023136"/>
    </source>
</evidence>
<dbReference type="GO" id="GO:0046920">
    <property type="term" value="F:alpha-(1-&gt;3)-fucosyltransferase activity"/>
    <property type="evidence" value="ECO:0007669"/>
    <property type="project" value="TreeGrafter"/>
</dbReference>
<comment type="pathway">
    <text evidence="2">Protein modification; protein glycosylation.</text>
</comment>
<feature type="domain" description="Fucosyltransferase C-terminal" evidence="12">
    <location>
        <begin position="218"/>
        <end position="356"/>
    </location>
</feature>
<dbReference type="EC" id="2.4.1.-" evidence="11"/>
<dbReference type="PANTHER" id="PTHR11929">
    <property type="entry name" value="ALPHA- 1,3 -FUCOSYLTRANSFERASE"/>
    <property type="match status" value="1"/>
</dbReference>
<feature type="transmembrane region" description="Helical" evidence="11">
    <location>
        <begin position="59"/>
        <end position="78"/>
    </location>
</feature>
<dbReference type="Pfam" id="PF00852">
    <property type="entry name" value="Glyco_transf_10"/>
    <property type="match status" value="1"/>
</dbReference>
<evidence type="ECO:0000256" key="4">
    <source>
        <dbReference type="ARBA" id="ARBA00022676"/>
    </source>
</evidence>
<evidence type="ECO:0000256" key="1">
    <source>
        <dbReference type="ARBA" id="ARBA00004447"/>
    </source>
</evidence>
<keyword evidence="4 11" id="KW-0328">Glycosyltransferase</keyword>
<comment type="similarity">
    <text evidence="3 11">Belongs to the glycosyltransferase 10 family.</text>
</comment>
<keyword evidence="8 11" id="KW-1133">Transmembrane helix</keyword>